<keyword evidence="9" id="KW-1185">Reference proteome</keyword>
<sequence length="59" mass="6914">MKYKEFHRKIISAGWKFHHAEGSHYFYVKGDRLSEPVPYHGAKEMPEPLRKKIAKAMGV</sequence>
<evidence type="ECO:0000256" key="6">
    <source>
        <dbReference type="ARBA" id="ARBA00022884"/>
    </source>
</evidence>
<keyword evidence="4" id="KW-0255">Endonuclease</keyword>
<keyword evidence="7" id="KW-0346">Stress response</keyword>
<comment type="similarity">
    <text evidence="1">Belongs to the HicA mRNA interferase family.</text>
</comment>
<accession>A0ABM6TAY4</accession>
<organism evidence="8 9">
    <name type="scientific">Bacteroides zoogleoformans</name>
    <dbReference type="NCBI Taxonomy" id="28119"/>
    <lineage>
        <taxon>Bacteria</taxon>
        <taxon>Pseudomonadati</taxon>
        <taxon>Bacteroidota</taxon>
        <taxon>Bacteroidia</taxon>
        <taxon>Bacteroidales</taxon>
        <taxon>Bacteroidaceae</taxon>
        <taxon>Bacteroides</taxon>
    </lineage>
</organism>
<dbReference type="Pfam" id="PF07927">
    <property type="entry name" value="HicA_toxin"/>
    <property type="match status" value="1"/>
</dbReference>
<evidence type="ECO:0000256" key="7">
    <source>
        <dbReference type="ARBA" id="ARBA00023016"/>
    </source>
</evidence>
<dbReference type="Gene3D" id="3.30.920.30">
    <property type="entry name" value="Hypothetical protein"/>
    <property type="match status" value="1"/>
</dbReference>
<keyword evidence="6" id="KW-0694">RNA-binding</keyword>
<evidence type="ECO:0000313" key="8">
    <source>
        <dbReference type="EMBL" id="AVM53977.1"/>
    </source>
</evidence>
<name>A0ABM6TAY4_9BACE</name>
<evidence type="ECO:0000256" key="4">
    <source>
        <dbReference type="ARBA" id="ARBA00022759"/>
    </source>
</evidence>
<dbReference type="Proteomes" id="UP000238304">
    <property type="component" value="Chromosome"/>
</dbReference>
<protein>
    <submittedName>
        <fullName evidence="8">Toxin-antitoxin system, toxin component, HicA family protein</fullName>
    </submittedName>
</protein>
<dbReference type="RefSeq" id="WP_106043146.1">
    <property type="nucleotide sequence ID" value="NZ_CP027231.1"/>
</dbReference>
<gene>
    <name evidence="8" type="ORF">C4H11_04820</name>
</gene>
<keyword evidence="3" id="KW-0540">Nuclease</keyword>
<proteinExistence type="inferred from homology"/>
<reference evidence="8 9" key="1">
    <citation type="submission" date="2018-02" db="EMBL/GenBank/DDBJ databases">
        <authorList>
            <person name="Holder M.E."/>
            <person name="Ajami N.J."/>
            <person name="Petrosino J.F."/>
        </authorList>
    </citation>
    <scope>NUCLEOTIDE SEQUENCE [LARGE SCALE GENOMIC DNA]</scope>
    <source>
        <strain evidence="8 9">ATCC 33285</strain>
    </source>
</reference>
<evidence type="ECO:0000256" key="2">
    <source>
        <dbReference type="ARBA" id="ARBA00022649"/>
    </source>
</evidence>
<dbReference type="SUPFAM" id="SSF54786">
    <property type="entry name" value="YcfA/nrd intein domain"/>
    <property type="match status" value="1"/>
</dbReference>
<evidence type="ECO:0000256" key="3">
    <source>
        <dbReference type="ARBA" id="ARBA00022722"/>
    </source>
</evidence>
<keyword evidence="5" id="KW-0378">Hydrolase</keyword>
<dbReference type="InterPro" id="IPR038570">
    <property type="entry name" value="HicA_sf"/>
</dbReference>
<evidence type="ECO:0000313" key="9">
    <source>
        <dbReference type="Proteomes" id="UP000238304"/>
    </source>
</evidence>
<keyword evidence="2" id="KW-1277">Toxin-antitoxin system</keyword>
<evidence type="ECO:0000256" key="5">
    <source>
        <dbReference type="ARBA" id="ARBA00022801"/>
    </source>
</evidence>
<dbReference type="EMBL" id="CP027231">
    <property type="protein sequence ID" value="AVM53977.1"/>
    <property type="molecule type" value="Genomic_DNA"/>
</dbReference>
<dbReference type="InterPro" id="IPR012933">
    <property type="entry name" value="HicA_mRNA_interferase"/>
</dbReference>
<evidence type="ECO:0000256" key="1">
    <source>
        <dbReference type="ARBA" id="ARBA00006620"/>
    </source>
</evidence>